<sequence>MLLLWSPSVHIMFHFIARAFHGIIDNEVAIEMIYKIIAHMAANDRAIITEGNCGSPRSIKVFLGECNVDEFYA</sequence>
<protein>
    <submittedName>
        <fullName evidence="1">Uncharacterized protein</fullName>
    </submittedName>
</protein>
<evidence type="ECO:0000313" key="2">
    <source>
        <dbReference type="Proteomes" id="UP001552299"/>
    </source>
</evidence>
<keyword evidence="2" id="KW-1185">Reference proteome</keyword>
<name>A0ABD0VK87_DENTH</name>
<comment type="caution">
    <text evidence="1">The sequence shown here is derived from an EMBL/GenBank/DDBJ whole genome shotgun (WGS) entry which is preliminary data.</text>
</comment>
<gene>
    <name evidence="1" type="ORF">M5K25_003782</name>
</gene>
<dbReference type="EMBL" id="JANQDX010000004">
    <property type="protein sequence ID" value="KAL0925450.1"/>
    <property type="molecule type" value="Genomic_DNA"/>
</dbReference>
<dbReference type="AlphaFoldDB" id="A0ABD0VK87"/>
<organism evidence="1 2">
    <name type="scientific">Dendrobium thyrsiflorum</name>
    <name type="common">Pinecone-like raceme dendrobium</name>
    <name type="synonym">Orchid</name>
    <dbReference type="NCBI Taxonomy" id="117978"/>
    <lineage>
        <taxon>Eukaryota</taxon>
        <taxon>Viridiplantae</taxon>
        <taxon>Streptophyta</taxon>
        <taxon>Embryophyta</taxon>
        <taxon>Tracheophyta</taxon>
        <taxon>Spermatophyta</taxon>
        <taxon>Magnoliopsida</taxon>
        <taxon>Liliopsida</taxon>
        <taxon>Asparagales</taxon>
        <taxon>Orchidaceae</taxon>
        <taxon>Epidendroideae</taxon>
        <taxon>Malaxideae</taxon>
        <taxon>Dendrobiinae</taxon>
        <taxon>Dendrobium</taxon>
    </lineage>
</organism>
<evidence type="ECO:0000313" key="1">
    <source>
        <dbReference type="EMBL" id="KAL0925450.1"/>
    </source>
</evidence>
<dbReference type="Proteomes" id="UP001552299">
    <property type="component" value="Unassembled WGS sequence"/>
</dbReference>
<accession>A0ABD0VK87</accession>
<proteinExistence type="predicted"/>
<reference evidence="1 2" key="1">
    <citation type="journal article" date="2024" name="Plant Biotechnol. J.">
        <title>Dendrobium thyrsiflorum genome and its molecular insights into genes involved in important horticultural traits.</title>
        <authorList>
            <person name="Chen B."/>
            <person name="Wang J.Y."/>
            <person name="Zheng P.J."/>
            <person name="Li K.L."/>
            <person name="Liang Y.M."/>
            <person name="Chen X.F."/>
            <person name="Zhang C."/>
            <person name="Zhao X."/>
            <person name="He X."/>
            <person name="Zhang G.Q."/>
            <person name="Liu Z.J."/>
            <person name="Xu Q."/>
        </authorList>
    </citation>
    <scope>NUCLEOTIDE SEQUENCE [LARGE SCALE GENOMIC DNA]</scope>
    <source>
        <strain evidence="1">GZMU011</strain>
    </source>
</reference>